<dbReference type="GO" id="GO:0005886">
    <property type="term" value="C:plasma membrane"/>
    <property type="evidence" value="ECO:0007669"/>
    <property type="project" value="UniProtKB-SubCell"/>
</dbReference>
<keyword evidence="3" id="KW-1003">Cell membrane</keyword>
<feature type="region of interest" description="Disordered" evidence="8">
    <location>
        <begin position="416"/>
        <end position="445"/>
    </location>
</feature>
<accession>A0A9D4UKY4</accession>
<feature type="domain" description="SOSEKI DIX-like" evidence="9">
    <location>
        <begin position="27"/>
        <end position="114"/>
    </location>
</feature>
<evidence type="ECO:0000256" key="8">
    <source>
        <dbReference type="SAM" id="MobiDB-lite"/>
    </source>
</evidence>
<dbReference type="PANTHER" id="PTHR31083">
    <property type="entry name" value="UPSTREAM OF FLC PROTEIN (DUF966)"/>
    <property type="match status" value="1"/>
</dbReference>
<evidence type="ECO:0000259" key="9">
    <source>
        <dbReference type="Pfam" id="PF06136"/>
    </source>
</evidence>
<comment type="subcellular location">
    <subcellularLocation>
        <location evidence="1">Cell membrane</location>
        <topology evidence="1">Peripheral membrane protein</topology>
        <orientation evidence="1">Cytoplasmic side</orientation>
    </subcellularLocation>
</comment>
<dbReference type="Proteomes" id="UP000886520">
    <property type="component" value="Chromosome 15"/>
</dbReference>
<reference evidence="10" key="1">
    <citation type="submission" date="2021-01" db="EMBL/GenBank/DDBJ databases">
        <title>Adiantum capillus-veneris genome.</title>
        <authorList>
            <person name="Fang Y."/>
            <person name="Liao Q."/>
        </authorList>
    </citation>
    <scope>NUCLEOTIDE SEQUENCE</scope>
    <source>
        <strain evidence="10">H3</strain>
        <tissue evidence="10">Leaf</tissue>
    </source>
</reference>
<evidence type="ECO:0000256" key="3">
    <source>
        <dbReference type="ARBA" id="ARBA00022475"/>
    </source>
</evidence>
<keyword evidence="6" id="KW-0131">Cell cycle</keyword>
<keyword evidence="11" id="KW-1185">Reference proteome</keyword>
<dbReference type="AlphaFoldDB" id="A0A9D4UKY4"/>
<keyword evidence="5" id="KW-0472">Membrane</keyword>
<dbReference type="EMBL" id="JABFUD020000015">
    <property type="protein sequence ID" value="KAI5069198.1"/>
    <property type="molecule type" value="Genomic_DNA"/>
</dbReference>
<evidence type="ECO:0000256" key="2">
    <source>
        <dbReference type="ARBA" id="ARBA00022473"/>
    </source>
</evidence>
<protein>
    <recommendedName>
        <fullName evidence="9">SOSEKI DIX-like domain-containing protein</fullName>
    </recommendedName>
</protein>
<proteinExistence type="inferred from homology"/>
<keyword evidence="4" id="KW-0132">Cell division</keyword>
<dbReference type="GO" id="GO:0051301">
    <property type="term" value="P:cell division"/>
    <property type="evidence" value="ECO:0007669"/>
    <property type="project" value="UniProtKB-KW"/>
</dbReference>
<comment type="similarity">
    <text evidence="7">Belongs to the SOSEKI family.</text>
</comment>
<feature type="region of interest" description="Disordered" evidence="8">
    <location>
        <begin position="345"/>
        <end position="368"/>
    </location>
</feature>
<feature type="compositionally biased region" description="Polar residues" evidence="8">
    <location>
        <begin position="424"/>
        <end position="445"/>
    </location>
</feature>
<dbReference type="InterPro" id="IPR048351">
    <property type="entry name" value="SOK_DIX"/>
</dbReference>
<dbReference type="OrthoDB" id="1280899at2759"/>
<dbReference type="InterPro" id="IPR010369">
    <property type="entry name" value="SOK"/>
</dbReference>
<evidence type="ECO:0000256" key="4">
    <source>
        <dbReference type="ARBA" id="ARBA00022618"/>
    </source>
</evidence>
<gene>
    <name evidence="10" type="ORF">GOP47_0015499</name>
</gene>
<organism evidence="10 11">
    <name type="scientific">Adiantum capillus-veneris</name>
    <name type="common">Maidenhair fern</name>
    <dbReference type="NCBI Taxonomy" id="13818"/>
    <lineage>
        <taxon>Eukaryota</taxon>
        <taxon>Viridiplantae</taxon>
        <taxon>Streptophyta</taxon>
        <taxon>Embryophyta</taxon>
        <taxon>Tracheophyta</taxon>
        <taxon>Polypodiopsida</taxon>
        <taxon>Polypodiidae</taxon>
        <taxon>Polypodiales</taxon>
        <taxon>Pteridineae</taxon>
        <taxon>Pteridaceae</taxon>
        <taxon>Vittarioideae</taxon>
        <taxon>Adiantum</taxon>
    </lineage>
</organism>
<evidence type="ECO:0000256" key="7">
    <source>
        <dbReference type="ARBA" id="ARBA00024211"/>
    </source>
</evidence>
<evidence type="ECO:0000256" key="6">
    <source>
        <dbReference type="ARBA" id="ARBA00023306"/>
    </source>
</evidence>
<keyword evidence="2" id="KW-0217">Developmental protein</keyword>
<dbReference type="Pfam" id="PF06136">
    <property type="entry name" value="SOK"/>
    <property type="match status" value="1"/>
</dbReference>
<sequence length="726" mass="79767">MDQKPIHSSQTYSSTTPPTAVALPKKVQVVYFLSYRGGLLEQPHLMEISLSSSRGLCLRDVKVRLASLRGVTPSSFSWSYKRSYKEGFVWQDLESDNDLIFPTHNGSEYVIKGCRTESSCTMEQIPPSAQNEHGISTQVQPASRLAELAAPTSTAVQFANGINIDHANNKIMVESPSNAYSHRHDDNIPFNLGVIEGLEHLHLAKAIDVNYDYAESQASTPLNYSSHIAKQHTENLGLSKKLSTSKLHQLKGPIIERKPYDSTEFSVIKQVNPSLNPCPNVGADVTTQTGEDDDTVHIADEYGKGKLPCLPDFYQTDNFPCLKSRDGSFFKQKVSLRSTLIELRREEISPPPCSTSSSSMTTTSAHSASSSSVVSSSVAQLQKLNSDKLSHVLAEDQKLQEAEILLSSRVYSDKEAPLNEEQAMATSKSPLDRNSQGRETPTSLSAEFSENISADAVDGHICKNQSKSALRSSKVKPYATSLCSSSGRFLHLVSCGRGLEVIKPVNTRHIQRTPSMRYIHGEMVCEEASGGQQSNSLNATSQENSFLDVSPLNVNLEGESAANLDACPPFSANHGPCKMLCNGEDNLVALSPQDGNSRSKRLWHLRGWVHSHYKKKRDPKSNSISMTSPVDENAYTCLDFFEKHIASTSTDGSNEDYSSSRRRLIRVGSADYSSGTHQRSSSYGSNPNAHFINEWMATPLQGPQIGSRESINVGGESNQLAWRRRS</sequence>
<evidence type="ECO:0000313" key="11">
    <source>
        <dbReference type="Proteomes" id="UP000886520"/>
    </source>
</evidence>
<name>A0A9D4UKY4_ADICA</name>
<evidence type="ECO:0000313" key="10">
    <source>
        <dbReference type="EMBL" id="KAI5069198.1"/>
    </source>
</evidence>
<feature type="region of interest" description="Disordered" evidence="8">
    <location>
        <begin position="703"/>
        <end position="726"/>
    </location>
</feature>
<evidence type="ECO:0000256" key="5">
    <source>
        <dbReference type="ARBA" id="ARBA00023136"/>
    </source>
</evidence>
<comment type="caution">
    <text evidence="10">The sequence shown here is derived from an EMBL/GenBank/DDBJ whole genome shotgun (WGS) entry which is preliminary data.</text>
</comment>
<dbReference type="GO" id="GO:0051258">
    <property type="term" value="P:protein polymerization"/>
    <property type="evidence" value="ECO:0007669"/>
    <property type="project" value="UniProtKB-ARBA"/>
</dbReference>
<feature type="compositionally biased region" description="Polar residues" evidence="8">
    <location>
        <begin position="707"/>
        <end position="720"/>
    </location>
</feature>
<evidence type="ECO:0000256" key="1">
    <source>
        <dbReference type="ARBA" id="ARBA00004413"/>
    </source>
</evidence>
<dbReference type="PANTHER" id="PTHR31083:SF6">
    <property type="entry name" value="PROTEIN SOSEKI 3"/>
    <property type="match status" value="1"/>
</dbReference>
<feature type="compositionally biased region" description="Low complexity" evidence="8">
    <location>
        <begin position="354"/>
        <end position="368"/>
    </location>
</feature>